<accession>A0ABZ1TLD2</accession>
<dbReference type="RefSeq" id="WP_266386771.1">
    <property type="nucleotide sequence ID" value="NZ_CP108052.1"/>
</dbReference>
<evidence type="ECO:0000313" key="1">
    <source>
        <dbReference type="EMBL" id="WUQ16654.1"/>
    </source>
</evidence>
<dbReference type="Proteomes" id="UP001432039">
    <property type="component" value="Chromosome"/>
</dbReference>
<sequence length="104" mass="10582">MTDNEIKLKAIAALTGVRSGIGADYVSSLLGEVTPAEFLVPAEADAAEVGSAVLDQLSGPLSALISGFVLAFEAVADAFDQTGSQASAQEILQDLALRLASESD</sequence>
<protein>
    <submittedName>
        <fullName evidence="1">Uncharacterized protein</fullName>
    </submittedName>
</protein>
<organism evidence="1 2">
    <name type="scientific">Streptomyces virginiae</name>
    <name type="common">Streptomyces cinnamonensis</name>
    <dbReference type="NCBI Taxonomy" id="1961"/>
    <lineage>
        <taxon>Bacteria</taxon>
        <taxon>Bacillati</taxon>
        <taxon>Actinomycetota</taxon>
        <taxon>Actinomycetes</taxon>
        <taxon>Kitasatosporales</taxon>
        <taxon>Streptomycetaceae</taxon>
        <taxon>Streptomyces</taxon>
    </lineage>
</organism>
<keyword evidence="2" id="KW-1185">Reference proteome</keyword>
<gene>
    <name evidence="1" type="ORF">OG517_37435</name>
</gene>
<name>A0ABZ1TLD2_STRVG</name>
<evidence type="ECO:0000313" key="2">
    <source>
        <dbReference type="Proteomes" id="UP001432039"/>
    </source>
</evidence>
<dbReference type="EMBL" id="CP108090">
    <property type="protein sequence ID" value="WUQ16654.1"/>
    <property type="molecule type" value="Genomic_DNA"/>
</dbReference>
<proteinExistence type="predicted"/>
<reference evidence="1" key="1">
    <citation type="submission" date="2022-10" db="EMBL/GenBank/DDBJ databases">
        <title>The complete genomes of actinobacterial strains from the NBC collection.</title>
        <authorList>
            <person name="Joergensen T.S."/>
            <person name="Alvarez Arevalo M."/>
            <person name="Sterndorff E.B."/>
            <person name="Faurdal D."/>
            <person name="Vuksanovic O."/>
            <person name="Mourched A.-S."/>
            <person name="Charusanti P."/>
            <person name="Shaw S."/>
            <person name="Blin K."/>
            <person name="Weber T."/>
        </authorList>
    </citation>
    <scope>NUCLEOTIDE SEQUENCE</scope>
    <source>
        <strain evidence="1">NBC_00248</strain>
    </source>
</reference>